<organism evidence="4 6">
    <name type="scientific">Adineta ricciae</name>
    <name type="common">Rotifer</name>
    <dbReference type="NCBI Taxonomy" id="249248"/>
    <lineage>
        <taxon>Eukaryota</taxon>
        <taxon>Metazoa</taxon>
        <taxon>Spiralia</taxon>
        <taxon>Gnathifera</taxon>
        <taxon>Rotifera</taxon>
        <taxon>Eurotatoria</taxon>
        <taxon>Bdelloidea</taxon>
        <taxon>Adinetida</taxon>
        <taxon>Adinetidae</taxon>
        <taxon>Adineta</taxon>
    </lineage>
</organism>
<evidence type="ECO:0000313" key="4">
    <source>
        <dbReference type="EMBL" id="CAF1185722.1"/>
    </source>
</evidence>
<feature type="compositionally biased region" description="Polar residues" evidence="1">
    <location>
        <begin position="305"/>
        <end position="319"/>
    </location>
</feature>
<keyword evidence="2" id="KW-0812">Transmembrane</keyword>
<evidence type="ECO:0000313" key="6">
    <source>
        <dbReference type="Proteomes" id="UP000663852"/>
    </source>
</evidence>
<evidence type="ECO:0000256" key="1">
    <source>
        <dbReference type="SAM" id="MobiDB-lite"/>
    </source>
</evidence>
<dbReference type="Proteomes" id="UP000663828">
    <property type="component" value="Unassembled WGS sequence"/>
</dbReference>
<keyword evidence="5" id="KW-1185">Reference proteome</keyword>
<gene>
    <name evidence="4" type="ORF">EDS130_LOCUS24509</name>
    <name evidence="3" type="ORF">XAT740_LOCUS17344</name>
</gene>
<evidence type="ECO:0000313" key="5">
    <source>
        <dbReference type="Proteomes" id="UP000663828"/>
    </source>
</evidence>
<protein>
    <submittedName>
        <fullName evidence="4">Uncharacterized protein</fullName>
    </submittedName>
</protein>
<dbReference type="AlphaFoldDB" id="A0A814V398"/>
<comment type="caution">
    <text evidence="4">The sequence shown here is derived from an EMBL/GenBank/DDBJ whole genome shotgun (WGS) entry which is preliminary data.</text>
</comment>
<accession>A0A814V398</accession>
<dbReference type="Gene3D" id="1.20.1070.10">
    <property type="entry name" value="Rhodopsin 7-helix transmembrane proteins"/>
    <property type="match status" value="1"/>
</dbReference>
<feature type="compositionally biased region" description="Basic and acidic residues" evidence="1">
    <location>
        <begin position="321"/>
        <end position="330"/>
    </location>
</feature>
<keyword evidence="2" id="KW-0472">Membrane</keyword>
<feature type="region of interest" description="Disordered" evidence="1">
    <location>
        <begin position="301"/>
        <end position="330"/>
    </location>
</feature>
<keyword evidence="2" id="KW-1133">Transmembrane helix</keyword>
<feature type="transmembrane region" description="Helical" evidence="2">
    <location>
        <begin position="95"/>
        <end position="114"/>
    </location>
</feature>
<dbReference type="OrthoDB" id="10054687at2759"/>
<feature type="transmembrane region" description="Helical" evidence="2">
    <location>
        <begin position="46"/>
        <end position="69"/>
    </location>
</feature>
<dbReference type="SUPFAM" id="SSF81321">
    <property type="entry name" value="Family A G protein-coupled receptor-like"/>
    <property type="match status" value="1"/>
</dbReference>
<proteinExistence type="predicted"/>
<feature type="transmembrane region" description="Helical" evidence="2">
    <location>
        <begin position="220"/>
        <end position="246"/>
    </location>
</feature>
<evidence type="ECO:0000256" key="2">
    <source>
        <dbReference type="SAM" id="Phobius"/>
    </source>
</evidence>
<evidence type="ECO:0000313" key="3">
    <source>
        <dbReference type="EMBL" id="CAF1081423.1"/>
    </source>
</evidence>
<feature type="transmembrane region" description="Helical" evidence="2">
    <location>
        <begin position="258"/>
        <end position="277"/>
    </location>
</feature>
<reference evidence="4" key="1">
    <citation type="submission" date="2021-02" db="EMBL/GenBank/DDBJ databases">
        <authorList>
            <person name="Nowell W R."/>
        </authorList>
    </citation>
    <scope>NUCLEOTIDE SEQUENCE</scope>
</reference>
<dbReference type="EMBL" id="CAJNOR010001128">
    <property type="protein sequence ID" value="CAF1081423.1"/>
    <property type="molecule type" value="Genomic_DNA"/>
</dbReference>
<dbReference type="Proteomes" id="UP000663852">
    <property type="component" value="Unassembled WGS sequence"/>
</dbReference>
<dbReference type="EMBL" id="CAJNOJ010000139">
    <property type="protein sequence ID" value="CAF1185722.1"/>
    <property type="molecule type" value="Genomic_DNA"/>
</dbReference>
<sequence>MSQFWILFLALDVIGIVSLLNGVFTSSLILIVIFRKFTGHHVIGNLLLANTCVCTIELCISNLIIYGHIIMNDIFPNATITNTYDQQVLCPLRSYFLFTGFSLLYTSYCLQAYYRLLQVIFYKKQYSYITFVFWCCFQWIFSFLLVLPMLLTRAFVYIPTEFFCPIPFTKPISVTYIAVSVYGVFIAIFVSIYAWIYVYTRQTTSITVKRRRTIDRHFTMLKRMVLPTFSLMFLGIVYLTLFFQAIRNQYQTHYLTYRLSYVFIAIGMSFIHVITILQTPAIKEAIWKLLSCSKDAMKKSEERTTSLGGNTTTNVQQPSIDEEKLSLRKP</sequence>
<feature type="transmembrane region" description="Helical" evidence="2">
    <location>
        <begin position="6"/>
        <end position="34"/>
    </location>
</feature>
<feature type="transmembrane region" description="Helical" evidence="2">
    <location>
        <begin position="126"/>
        <end position="156"/>
    </location>
</feature>
<name>A0A814V398_ADIRI</name>
<feature type="transmembrane region" description="Helical" evidence="2">
    <location>
        <begin position="176"/>
        <end position="199"/>
    </location>
</feature>